<evidence type="ECO:0000259" key="1">
    <source>
        <dbReference type="Pfam" id="PF03190"/>
    </source>
</evidence>
<dbReference type="Gene3D" id="3.40.30.10">
    <property type="entry name" value="Glutaredoxin"/>
    <property type="match status" value="1"/>
</dbReference>
<feature type="domain" description="Spermatogenesis-associated protein 20-like TRX" evidence="1">
    <location>
        <begin position="6"/>
        <end position="165"/>
    </location>
</feature>
<dbReference type="Proteomes" id="UP000254701">
    <property type="component" value="Unassembled WGS sequence"/>
</dbReference>
<dbReference type="InterPro" id="IPR004879">
    <property type="entry name" value="Ssp411-like_TRX"/>
</dbReference>
<proteinExistence type="predicted"/>
<dbReference type="GO" id="GO:0005975">
    <property type="term" value="P:carbohydrate metabolic process"/>
    <property type="evidence" value="ECO:0007669"/>
    <property type="project" value="InterPro"/>
</dbReference>
<protein>
    <submittedName>
        <fullName evidence="2">Thioredoxin-related protein</fullName>
    </submittedName>
</protein>
<organism evidence="2 3">
    <name type="scientific">Aminobacter aminovorans</name>
    <name type="common">Chelatobacter heintzii</name>
    <dbReference type="NCBI Taxonomy" id="83263"/>
    <lineage>
        <taxon>Bacteria</taxon>
        <taxon>Pseudomonadati</taxon>
        <taxon>Pseudomonadota</taxon>
        <taxon>Alphaproteobacteria</taxon>
        <taxon>Hyphomicrobiales</taxon>
        <taxon>Phyllobacteriaceae</taxon>
        <taxon>Aminobacter</taxon>
    </lineage>
</organism>
<dbReference type="OrthoDB" id="9762614at2"/>
<dbReference type="InterPro" id="IPR008928">
    <property type="entry name" value="6-hairpin_glycosidase_sf"/>
</dbReference>
<evidence type="ECO:0000313" key="2">
    <source>
        <dbReference type="EMBL" id="SUU87536.1"/>
    </source>
</evidence>
<dbReference type="EMBL" id="UFSM01000001">
    <property type="protein sequence ID" value="SUU87536.1"/>
    <property type="molecule type" value="Genomic_DNA"/>
</dbReference>
<dbReference type="InterPro" id="IPR024705">
    <property type="entry name" value="Ssp411"/>
</dbReference>
<dbReference type="Pfam" id="PF03190">
    <property type="entry name" value="Thioredox_DsbH"/>
    <property type="match status" value="1"/>
</dbReference>
<dbReference type="Gene3D" id="1.50.10.10">
    <property type="match status" value="1"/>
</dbReference>
<dbReference type="PANTHER" id="PTHR42899:SF1">
    <property type="entry name" value="SPERMATOGENESIS-ASSOCIATED PROTEIN 20"/>
    <property type="match status" value="1"/>
</dbReference>
<dbReference type="PIRSF" id="PIRSF006402">
    <property type="entry name" value="UCP006402_thioredoxin"/>
    <property type="match status" value="1"/>
</dbReference>
<name>A0A380WH20_AMIAI</name>
<evidence type="ECO:0000313" key="3">
    <source>
        <dbReference type="Proteomes" id="UP000254701"/>
    </source>
</evidence>
<dbReference type="AlphaFoldDB" id="A0A380WH20"/>
<dbReference type="SUPFAM" id="SSF52833">
    <property type="entry name" value="Thioredoxin-like"/>
    <property type="match status" value="1"/>
</dbReference>
<dbReference type="PANTHER" id="PTHR42899">
    <property type="entry name" value="SPERMATOGENESIS-ASSOCIATED PROTEIN 20"/>
    <property type="match status" value="1"/>
</dbReference>
<accession>A0A380WH20</accession>
<dbReference type="CDD" id="cd02955">
    <property type="entry name" value="SSP411"/>
    <property type="match status" value="1"/>
</dbReference>
<dbReference type="RefSeq" id="WP_115730027.1">
    <property type="nucleotide sequence ID" value="NZ_BAAAVY010000012.1"/>
</dbReference>
<gene>
    <name evidence="2" type="ORF">NCTC10684_00737</name>
</gene>
<reference evidence="2 3" key="1">
    <citation type="submission" date="2018-06" db="EMBL/GenBank/DDBJ databases">
        <authorList>
            <consortium name="Pathogen Informatics"/>
            <person name="Doyle S."/>
        </authorList>
    </citation>
    <scope>NUCLEOTIDE SEQUENCE [LARGE SCALE GENOMIC DNA]</scope>
    <source>
        <strain evidence="2 3">NCTC10684</strain>
    </source>
</reference>
<dbReference type="InterPro" id="IPR036249">
    <property type="entry name" value="Thioredoxin-like_sf"/>
</dbReference>
<dbReference type="InterPro" id="IPR012341">
    <property type="entry name" value="6hp_glycosidase-like_sf"/>
</dbReference>
<sequence>MLPHENLLRDEGSPYLRQHGDNPVHWRPWSPAALAEAVRLDRPILLSVGYAACHWCHVMAHESFENAEVAEVMNRLFVNIKVDREERPDIDQIYMAALASMGEQGGWPLTMFLTPEAKPFWGGTYFPREARYGRPGFIQVLNAVDAAWRGKRASILQSAGELARHVGKRLGGSSPRSEISAKTAGTLASGIYDMIDHDLGGLRGAPKFPNAPFMQTLWLSWLRSGNEQHRDAVTESMAHMLAGGIYDHVGGGLARYSTDAQWLVPHFEKMLYDNAQLIRQANWSYSATGNELFRIRIEDTIDWLLRELQLPDGTFASSLDADSEGEEGLFYTWTAQHIVDVLSEDSTIFFNYFTITKPDSWEGAPIIHQNAAQSALAVKDRALVSGLRKRLLTGREQRIRPGRDDKALTDWNGWAIMALAEVGRNLGRSDWVAAAARAFAAILASATPEGRLPHSSLGQKRLYPALSSDYAAMINAAISLFEATSDARYLEHGAGFVKMLEDWHADADKTGHYLTASDSLDVPMRIRGDIDEAIPSATSQIIEAVVRLANITGDIELQQRAATIAEHAAGRIQSQQYGQAGIVNACILAIEPSKLIVVEDPKQPVLVSVANRNPDPRRVDIFLALGEDAARARLPGDILPDTNKAGAYLCTGLICLPVISEPAKLEEALRRR</sequence>
<dbReference type="SUPFAM" id="SSF48208">
    <property type="entry name" value="Six-hairpin glycosidases"/>
    <property type="match status" value="1"/>
</dbReference>